<evidence type="ECO:0000313" key="2">
    <source>
        <dbReference type="EMBL" id="KYP62224.1"/>
    </source>
</evidence>
<feature type="domain" description="Reverse transcriptase Ty1/copia-type" evidence="1">
    <location>
        <begin position="6"/>
        <end position="89"/>
    </location>
</feature>
<accession>A0A151T5C7</accession>
<dbReference type="AlphaFoldDB" id="A0A151T5C7"/>
<sequence length="115" mass="13434">MKSKAETRKIIHDFVALTKTNMMAIERYKAHLVAKGYNQIERLDYFDTFVPVAKITIVRILLAIASCQNWELHQLDINNVFLHENLMKKYICKSHKAYLVPSLILYANYTNPCMV</sequence>
<protein>
    <submittedName>
        <fullName evidence="2">Retrovirus-related Pol polyprotein from transposon TNT 1-94</fullName>
    </submittedName>
</protein>
<dbReference type="Pfam" id="PF07727">
    <property type="entry name" value="RVT_2"/>
    <property type="match status" value="1"/>
</dbReference>
<organism evidence="2 3">
    <name type="scientific">Cajanus cajan</name>
    <name type="common">Pigeon pea</name>
    <name type="synonym">Cajanus indicus</name>
    <dbReference type="NCBI Taxonomy" id="3821"/>
    <lineage>
        <taxon>Eukaryota</taxon>
        <taxon>Viridiplantae</taxon>
        <taxon>Streptophyta</taxon>
        <taxon>Embryophyta</taxon>
        <taxon>Tracheophyta</taxon>
        <taxon>Spermatophyta</taxon>
        <taxon>Magnoliopsida</taxon>
        <taxon>eudicotyledons</taxon>
        <taxon>Gunneridae</taxon>
        <taxon>Pentapetalae</taxon>
        <taxon>rosids</taxon>
        <taxon>fabids</taxon>
        <taxon>Fabales</taxon>
        <taxon>Fabaceae</taxon>
        <taxon>Papilionoideae</taxon>
        <taxon>50 kb inversion clade</taxon>
        <taxon>NPAAA clade</taxon>
        <taxon>indigoferoid/millettioid clade</taxon>
        <taxon>Phaseoleae</taxon>
        <taxon>Cajanus</taxon>
    </lineage>
</organism>
<dbReference type="STRING" id="3821.A0A151T5C7"/>
<gene>
    <name evidence="2" type="ORF">KK1_016750</name>
</gene>
<keyword evidence="3" id="KW-1185">Reference proteome</keyword>
<evidence type="ECO:0000259" key="1">
    <source>
        <dbReference type="Pfam" id="PF07727"/>
    </source>
</evidence>
<evidence type="ECO:0000313" key="3">
    <source>
        <dbReference type="Proteomes" id="UP000075243"/>
    </source>
</evidence>
<dbReference type="InterPro" id="IPR013103">
    <property type="entry name" value="RVT_2"/>
</dbReference>
<name>A0A151T5C7_CAJCA</name>
<dbReference type="Gramene" id="C.cajan_16274.t">
    <property type="protein sequence ID" value="C.cajan_16274.t"/>
    <property type="gene ID" value="C.cajan_16274"/>
</dbReference>
<dbReference type="EMBL" id="CM003610">
    <property type="protein sequence ID" value="KYP62224.1"/>
    <property type="molecule type" value="Genomic_DNA"/>
</dbReference>
<proteinExistence type="predicted"/>
<reference evidence="2 3" key="1">
    <citation type="journal article" date="2012" name="Nat. Biotechnol.">
        <title>Draft genome sequence of pigeonpea (Cajanus cajan), an orphan legume crop of resource-poor farmers.</title>
        <authorList>
            <person name="Varshney R.K."/>
            <person name="Chen W."/>
            <person name="Li Y."/>
            <person name="Bharti A.K."/>
            <person name="Saxena R.K."/>
            <person name="Schlueter J.A."/>
            <person name="Donoghue M.T."/>
            <person name="Azam S."/>
            <person name="Fan G."/>
            <person name="Whaley A.M."/>
            <person name="Farmer A.D."/>
            <person name="Sheridan J."/>
            <person name="Iwata A."/>
            <person name="Tuteja R."/>
            <person name="Penmetsa R.V."/>
            <person name="Wu W."/>
            <person name="Upadhyaya H.D."/>
            <person name="Yang S.P."/>
            <person name="Shah T."/>
            <person name="Saxena K.B."/>
            <person name="Michael T."/>
            <person name="McCombie W.R."/>
            <person name="Yang B."/>
            <person name="Zhang G."/>
            <person name="Yang H."/>
            <person name="Wang J."/>
            <person name="Spillane C."/>
            <person name="Cook D.R."/>
            <person name="May G.D."/>
            <person name="Xu X."/>
            <person name="Jackson S.A."/>
        </authorList>
    </citation>
    <scope>NUCLEOTIDE SEQUENCE [LARGE SCALE GENOMIC DNA]</scope>
    <source>
        <strain evidence="3">cv. Asha</strain>
    </source>
</reference>
<dbReference type="Proteomes" id="UP000075243">
    <property type="component" value="Chromosome 8"/>
</dbReference>